<organism evidence="1 2">
    <name type="scientific">Candidatus Doudnabacteria bacterium RIFCSPLOWO2_01_FULL_44_21</name>
    <dbReference type="NCBI Taxonomy" id="1817841"/>
    <lineage>
        <taxon>Bacteria</taxon>
        <taxon>Candidatus Doudnaibacteriota</taxon>
    </lineage>
</organism>
<protein>
    <submittedName>
        <fullName evidence="1">Uncharacterized protein</fullName>
    </submittedName>
</protein>
<comment type="caution">
    <text evidence="1">The sequence shown here is derived from an EMBL/GenBank/DDBJ whole genome shotgun (WGS) entry which is preliminary data.</text>
</comment>
<dbReference type="STRING" id="1817841.A3B10_01405"/>
<accession>A0A1F5PWZ3</accession>
<proteinExistence type="predicted"/>
<dbReference type="Proteomes" id="UP000177281">
    <property type="component" value="Unassembled WGS sequence"/>
</dbReference>
<gene>
    <name evidence="1" type="ORF">A3B10_01405</name>
</gene>
<evidence type="ECO:0000313" key="1">
    <source>
        <dbReference type="EMBL" id="OGE94439.1"/>
    </source>
</evidence>
<sequence length="146" mass="17315">MSDRTRDWTADYFKEITTMNYQGTIIEESLDDPAVLSKINIVSTKVEIVTEKHRTPWLKQWTLHKVEISEDQCEAIADMLASSLQKNYWYADFMNDKYHYIIYSGKIFKVDRQNPVFYKDAKKYGLDLGIPSYQIDFAPDDPIWRR</sequence>
<name>A0A1F5PWZ3_9BACT</name>
<dbReference type="EMBL" id="MFFB01000018">
    <property type="protein sequence ID" value="OGE94439.1"/>
    <property type="molecule type" value="Genomic_DNA"/>
</dbReference>
<reference evidence="1 2" key="1">
    <citation type="journal article" date="2016" name="Nat. Commun.">
        <title>Thousands of microbial genomes shed light on interconnected biogeochemical processes in an aquifer system.</title>
        <authorList>
            <person name="Anantharaman K."/>
            <person name="Brown C.T."/>
            <person name="Hug L.A."/>
            <person name="Sharon I."/>
            <person name="Castelle C.J."/>
            <person name="Probst A.J."/>
            <person name="Thomas B.C."/>
            <person name="Singh A."/>
            <person name="Wilkins M.J."/>
            <person name="Karaoz U."/>
            <person name="Brodie E.L."/>
            <person name="Williams K.H."/>
            <person name="Hubbard S.S."/>
            <person name="Banfield J.F."/>
        </authorList>
    </citation>
    <scope>NUCLEOTIDE SEQUENCE [LARGE SCALE GENOMIC DNA]</scope>
</reference>
<evidence type="ECO:0000313" key="2">
    <source>
        <dbReference type="Proteomes" id="UP000177281"/>
    </source>
</evidence>
<dbReference type="AlphaFoldDB" id="A0A1F5PWZ3"/>